<keyword evidence="1" id="KW-0472">Membrane</keyword>
<evidence type="ECO:0000313" key="3">
    <source>
        <dbReference type="Proteomes" id="UP000002429"/>
    </source>
</evidence>
<geneLocation type="plasmid" evidence="2 3">
    <name>megaplasmid</name>
</geneLocation>
<protein>
    <submittedName>
        <fullName evidence="2">Uncharacterized protein</fullName>
    </submittedName>
</protein>
<reference evidence="3" key="1">
    <citation type="journal article" date="2010" name="PLoS ONE">
        <title>The complete genome sequence of Cupriavidus metallidurans strain CH34, a master survivalist in harsh and anthropogenic environments.</title>
        <authorList>
            <person name="Janssen P.J."/>
            <person name="Van Houdt R."/>
            <person name="Moors H."/>
            <person name="Monsieurs P."/>
            <person name="Morin N."/>
            <person name="Michaux A."/>
            <person name="Benotmane M.A."/>
            <person name="Leys N."/>
            <person name="Vallaeys T."/>
            <person name="Lapidus A."/>
            <person name="Monchy S."/>
            <person name="Medigue C."/>
            <person name="Taghavi S."/>
            <person name="McCorkle S."/>
            <person name="Dunn J."/>
            <person name="van der Lelie D."/>
            <person name="Mergeay M."/>
        </authorList>
    </citation>
    <scope>NUCLEOTIDE SEQUENCE [LARGE SCALE GENOMIC DNA]</scope>
    <source>
        <strain evidence="3">ATCC 43123 / DSM 2839 / NBRC 102507 / CH34</strain>
    </source>
</reference>
<keyword evidence="3" id="KW-1185">Reference proteome</keyword>
<sequence length="55" mass="5996">MSMSDWTSSVLVAECGAWDMIVSVSDLSATALAFLTGVWRGRFAFIVLRANHCSQ</sequence>
<evidence type="ECO:0000313" key="2">
    <source>
        <dbReference type="EMBL" id="ADC45240.1"/>
    </source>
</evidence>
<evidence type="ECO:0000256" key="1">
    <source>
        <dbReference type="SAM" id="Phobius"/>
    </source>
</evidence>
<proteinExistence type="predicted"/>
<dbReference type="EMBL" id="CP000353">
    <property type="protein sequence ID" value="ADC45240.1"/>
    <property type="molecule type" value="Genomic_DNA"/>
</dbReference>
<dbReference type="Proteomes" id="UP000002429">
    <property type="component" value="Plasmid megaplasmid"/>
</dbReference>
<organism evidence="2 3">
    <name type="scientific">Cupriavidus metallidurans (strain ATCC 43123 / DSM 2839 / NBRC 102507 / CH34)</name>
    <name type="common">Ralstonia metallidurans</name>
    <dbReference type="NCBI Taxonomy" id="266264"/>
    <lineage>
        <taxon>Bacteria</taxon>
        <taxon>Pseudomonadati</taxon>
        <taxon>Pseudomonadota</taxon>
        <taxon>Betaproteobacteria</taxon>
        <taxon>Burkholderiales</taxon>
        <taxon>Burkholderiaceae</taxon>
        <taxon>Cupriavidus</taxon>
    </lineage>
</organism>
<accession>D3DY70</accession>
<dbReference type="AlphaFoldDB" id="D3DY70"/>
<keyword evidence="2" id="KW-0614">Plasmid</keyword>
<name>D3DY70_CUPMC</name>
<feature type="transmembrane region" description="Helical" evidence="1">
    <location>
        <begin position="20"/>
        <end position="39"/>
    </location>
</feature>
<dbReference type="HOGENOM" id="CLU_3029134_0_0_4"/>
<keyword evidence="1" id="KW-1133">Transmembrane helix</keyword>
<gene>
    <name evidence="2" type="ordered locus">Rmet_6640</name>
</gene>
<keyword evidence="1" id="KW-0812">Transmembrane</keyword>
<dbReference type="KEGG" id="rme:Rmet_6640"/>